<dbReference type="RefSeq" id="WP_342830941.1">
    <property type="nucleotide sequence ID" value="NZ_JBANDC010000017.1"/>
</dbReference>
<name>A0ABU9Q0I4_9BURK</name>
<dbReference type="NCBIfam" id="TIGR01728">
    <property type="entry name" value="SsuA_fam"/>
    <property type="match status" value="1"/>
</dbReference>
<evidence type="ECO:0000256" key="2">
    <source>
        <dbReference type="ARBA" id="ARBA00010742"/>
    </source>
</evidence>
<dbReference type="PANTHER" id="PTHR30024">
    <property type="entry name" value="ALIPHATIC SULFONATES-BINDING PROTEIN-RELATED"/>
    <property type="match status" value="1"/>
</dbReference>
<sequence length="317" mass="33733">MKIAFTQPALMRWMLAAAVALGCHTTLHAADAPVLRVGDQRQGTRGILEASGLLKDLPYRIEWSDFPAAQPLGEALNAGVIDTGALGDAPLIFALAAGARARAVSVSKLQSDGLAIVAGANSTVTDVASLKGRRVATTRGSIGHFLVIVALQKAGLKVSDINLLFLNPSDAKAALAAGAVDAWSTWDPYVAIEELHDHAKVVVNAVGLRDSYTYQAATDDAIRNKRAILADFLQRVADGQRWALAHPQQVAAAQARITGLPQEVLTYVYARAKLHPVPIDAAVMRAQQHTADVYESAGVIPRHLDVRPSFDTSFTLK</sequence>
<evidence type="ECO:0000313" key="8">
    <source>
        <dbReference type="Proteomes" id="UP001495910"/>
    </source>
</evidence>
<reference evidence="7 8" key="1">
    <citation type="submission" date="2024-02" db="EMBL/GenBank/DDBJ databases">
        <title>Draft genome sequence of Collimonas sp. strain H4R21, an effective mineral-weathering bacterial strain isolated from the beech rhizosphere.</title>
        <authorList>
            <person name="Morin E."/>
            <person name="Uroz S."/>
            <person name="Leveau J.H.J."/>
            <person name="Kumar R."/>
            <person name="Rey M.W."/>
            <person name="Pham J."/>
        </authorList>
    </citation>
    <scope>NUCLEOTIDE SEQUENCE [LARGE SCALE GENOMIC DNA]</scope>
    <source>
        <strain evidence="7 8">H4R21</strain>
    </source>
</reference>
<dbReference type="Proteomes" id="UP001495910">
    <property type="component" value="Unassembled WGS sequence"/>
</dbReference>
<comment type="similarity">
    <text evidence="2">Belongs to the bacterial solute-binding protein SsuA/TauA family.</text>
</comment>
<keyword evidence="4 5" id="KW-0732">Signal</keyword>
<proteinExistence type="inferred from homology"/>
<dbReference type="PANTHER" id="PTHR30024:SF48">
    <property type="entry name" value="ABC TRANSPORTER SUBSTRATE-BINDING PROTEIN"/>
    <property type="match status" value="1"/>
</dbReference>
<gene>
    <name evidence="7" type="ORF">V8G57_20470</name>
</gene>
<dbReference type="InterPro" id="IPR001638">
    <property type="entry name" value="Solute-binding_3/MltF_N"/>
</dbReference>
<evidence type="ECO:0000256" key="4">
    <source>
        <dbReference type="ARBA" id="ARBA00022729"/>
    </source>
</evidence>
<evidence type="ECO:0000259" key="6">
    <source>
        <dbReference type="SMART" id="SM00062"/>
    </source>
</evidence>
<dbReference type="InterPro" id="IPR015168">
    <property type="entry name" value="SsuA/THI5"/>
</dbReference>
<dbReference type="Pfam" id="PF09084">
    <property type="entry name" value="NMT1"/>
    <property type="match status" value="1"/>
</dbReference>
<evidence type="ECO:0000313" key="7">
    <source>
        <dbReference type="EMBL" id="MEM4989774.1"/>
    </source>
</evidence>
<evidence type="ECO:0000256" key="3">
    <source>
        <dbReference type="ARBA" id="ARBA00022448"/>
    </source>
</evidence>
<organism evidence="7 8">
    <name type="scientific">Collimonas rhizosphaerae</name>
    <dbReference type="NCBI Taxonomy" id="3126357"/>
    <lineage>
        <taxon>Bacteria</taxon>
        <taxon>Pseudomonadati</taxon>
        <taxon>Pseudomonadota</taxon>
        <taxon>Betaproteobacteria</taxon>
        <taxon>Burkholderiales</taxon>
        <taxon>Oxalobacteraceae</taxon>
        <taxon>Collimonas</taxon>
    </lineage>
</organism>
<evidence type="ECO:0000256" key="5">
    <source>
        <dbReference type="SAM" id="SignalP"/>
    </source>
</evidence>
<dbReference type="InterPro" id="IPR010067">
    <property type="entry name" value="ABC_SsuA_sub-bd"/>
</dbReference>
<dbReference type="Gene3D" id="3.40.190.10">
    <property type="entry name" value="Periplasmic binding protein-like II"/>
    <property type="match status" value="2"/>
</dbReference>
<feature type="domain" description="Solute-binding protein family 3/N-terminal" evidence="6">
    <location>
        <begin position="34"/>
        <end position="246"/>
    </location>
</feature>
<accession>A0ABU9Q0I4</accession>
<keyword evidence="8" id="KW-1185">Reference proteome</keyword>
<comment type="subcellular location">
    <subcellularLocation>
        <location evidence="1">Periplasm</location>
    </subcellularLocation>
</comment>
<feature type="signal peptide" evidence="5">
    <location>
        <begin position="1"/>
        <end position="29"/>
    </location>
</feature>
<dbReference type="SUPFAM" id="SSF53850">
    <property type="entry name" value="Periplasmic binding protein-like II"/>
    <property type="match status" value="1"/>
</dbReference>
<dbReference type="SMART" id="SM00062">
    <property type="entry name" value="PBPb"/>
    <property type="match status" value="1"/>
</dbReference>
<dbReference type="PROSITE" id="PS51257">
    <property type="entry name" value="PROKAR_LIPOPROTEIN"/>
    <property type="match status" value="1"/>
</dbReference>
<dbReference type="EMBL" id="JBANDC010000017">
    <property type="protein sequence ID" value="MEM4989774.1"/>
    <property type="molecule type" value="Genomic_DNA"/>
</dbReference>
<protein>
    <submittedName>
        <fullName evidence="7">Aliphatic sulfonate ABC transporter substrate-binding protein</fullName>
    </submittedName>
</protein>
<comment type="caution">
    <text evidence="7">The sequence shown here is derived from an EMBL/GenBank/DDBJ whole genome shotgun (WGS) entry which is preliminary data.</text>
</comment>
<feature type="chain" id="PRO_5046788339" evidence="5">
    <location>
        <begin position="30"/>
        <end position="317"/>
    </location>
</feature>
<evidence type="ECO:0000256" key="1">
    <source>
        <dbReference type="ARBA" id="ARBA00004418"/>
    </source>
</evidence>
<keyword evidence="3" id="KW-0813">Transport</keyword>